<dbReference type="STRING" id="41875.K8EIJ5"/>
<dbReference type="PANTHER" id="PTHR12416">
    <property type="entry name" value="RRNA-PROCESSING PROTEIN UTP23 HOMOLOG"/>
    <property type="match status" value="1"/>
</dbReference>
<dbReference type="EMBL" id="FO082271">
    <property type="protein sequence ID" value="CCO17829.1"/>
    <property type="molecule type" value="Genomic_DNA"/>
</dbReference>
<dbReference type="GO" id="GO:0032040">
    <property type="term" value="C:small-subunit processome"/>
    <property type="evidence" value="ECO:0007669"/>
    <property type="project" value="InterPro"/>
</dbReference>
<reference evidence="4 5" key="1">
    <citation type="submission" date="2011-10" db="EMBL/GenBank/DDBJ databases">
        <authorList>
            <person name="Genoscope - CEA"/>
        </authorList>
    </citation>
    <scope>NUCLEOTIDE SEQUENCE [LARGE SCALE GENOMIC DNA]</scope>
    <source>
        <strain evidence="4 5">RCC 1105</strain>
    </source>
</reference>
<dbReference type="GeneID" id="19014374"/>
<evidence type="ECO:0000256" key="1">
    <source>
        <dbReference type="ARBA" id="ARBA00023242"/>
    </source>
</evidence>
<dbReference type="Pfam" id="PF24779">
    <property type="entry name" value="UTP23_sensor"/>
    <property type="match status" value="1"/>
</dbReference>
<dbReference type="Pfam" id="PF04900">
    <property type="entry name" value="Fcf1"/>
    <property type="match status" value="1"/>
</dbReference>
<dbReference type="RefSeq" id="XP_007511708.1">
    <property type="nucleotide sequence ID" value="XM_007511646.1"/>
</dbReference>
<dbReference type="KEGG" id="bpg:Bathy08g03950"/>
<dbReference type="Gene3D" id="3.40.50.1010">
    <property type="entry name" value="5'-nuclease"/>
    <property type="match status" value="1"/>
</dbReference>
<dbReference type="eggNOG" id="KOG3164">
    <property type="taxonomic scope" value="Eukaryota"/>
</dbReference>
<dbReference type="AlphaFoldDB" id="K8EIJ5"/>
<feature type="region of interest" description="Disordered" evidence="2">
    <location>
        <begin position="185"/>
        <end position="277"/>
    </location>
</feature>
<dbReference type="OrthoDB" id="25675at2759"/>
<name>K8EIJ5_9CHLO</name>
<organism evidence="4 5">
    <name type="scientific">Bathycoccus prasinos</name>
    <dbReference type="NCBI Taxonomy" id="41875"/>
    <lineage>
        <taxon>Eukaryota</taxon>
        <taxon>Viridiplantae</taxon>
        <taxon>Chlorophyta</taxon>
        <taxon>Mamiellophyceae</taxon>
        <taxon>Mamiellales</taxon>
        <taxon>Bathycoccaceae</taxon>
        <taxon>Bathycoccus</taxon>
    </lineage>
</organism>
<keyword evidence="5" id="KW-1185">Reference proteome</keyword>
<sequence length="277" mass="30913">MRVKRKTKVRKYLRYYRTVHGFREPYKILLDGNFVSACVARKLDDSAAHHVTKFLSANPSTCKIFTTRAVRKELETMKGEDFAEAANQTHKLLLVNENENPSGGGGGGGGRDDATMKKNTKKNNRSSGYIENVKESILDACKEDNRERFIVCTQDGALKKQLRKESAKVPIIFCHVSGLQMEPPVDADSKSGFAGQTEKNEGVSEKEMRALLTEREGGEEETRSMYDVKTNVRYKMKKTKGPNPLSNLKKKKRGGPDGLSAPDVSTPGGGKKKRKRR</sequence>
<keyword evidence="1" id="KW-0539">Nucleus</keyword>
<dbReference type="Proteomes" id="UP000198341">
    <property type="component" value="Chromosome 8"/>
</dbReference>
<evidence type="ECO:0000313" key="4">
    <source>
        <dbReference type="EMBL" id="CCO17829.1"/>
    </source>
</evidence>
<accession>K8EIJ5</accession>
<gene>
    <name evidence="4" type="ORF">Bathy08g03950</name>
</gene>
<dbReference type="InterPro" id="IPR006984">
    <property type="entry name" value="Fcf1/UTP23"/>
</dbReference>
<evidence type="ECO:0000313" key="5">
    <source>
        <dbReference type="Proteomes" id="UP000198341"/>
    </source>
</evidence>
<protein>
    <recommendedName>
        <fullName evidence="3">UTP23 sensor motif region domain-containing protein</fullName>
    </recommendedName>
</protein>
<evidence type="ECO:0000259" key="3">
    <source>
        <dbReference type="Pfam" id="PF24779"/>
    </source>
</evidence>
<feature type="region of interest" description="Disordered" evidence="2">
    <location>
        <begin position="96"/>
        <end position="125"/>
    </location>
</feature>
<proteinExistence type="predicted"/>
<feature type="domain" description="UTP23 sensor motif region" evidence="3">
    <location>
        <begin position="234"/>
        <end position="252"/>
    </location>
</feature>
<evidence type="ECO:0000256" key="2">
    <source>
        <dbReference type="SAM" id="MobiDB-lite"/>
    </source>
</evidence>
<dbReference type="InterPro" id="IPR057776">
    <property type="entry name" value="UTP23_sensor"/>
</dbReference>
<feature type="compositionally biased region" description="Basic and acidic residues" evidence="2">
    <location>
        <begin position="198"/>
        <end position="226"/>
    </location>
</feature>